<dbReference type="EMBL" id="FNOY01000007">
    <property type="protein sequence ID" value="SDX75587.1"/>
    <property type="molecule type" value="Genomic_DNA"/>
</dbReference>
<name>A0A1H3EAE9_9PROT</name>
<dbReference type="Proteomes" id="UP000198640">
    <property type="component" value="Unassembled WGS sequence"/>
</dbReference>
<evidence type="ECO:0000313" key="1">
    <source>
        <dbReference type="EMBL" id="SDX75587.1"/>
    </source>
</evidence>
<dbReference type="AlphaFoldDB" id="A0A1H3EAE9"/>
<dbReference type="OrthoDB" id="8548924at2"/>
<proteinExistence type="predicted"/>
<reference evidence="1 2" key="1">
    <citation type="submission" date="2016-10" db="EMBL/GenBank/DDBJ databases">
        <authorList>
            <person name="de Groot N.N."/>
        </authorList>
    </citation>
    <scope>NUCLEOTIDE SEQUENCE [LARGE SCALE GENOMIC DNA]</scope>
    <source>
        <strain evidence="1 2">Nm1</strain>
    </source>
</reference>
<evidence type="ECO:0000313" key="2">
    <source>
        <dbReference type="Proteomes" id="UP000198640"/>
    </source>
</evidence>
<accession>A0A1H3EAE9</accession>
<keyword evidence="2" id="KW-1185">Reference proteome</keyword>
<dbReference type="PROSITE" id="PS51257">
    <property type="entry name" value="PROKAR_LIPOPROTEIN"/>
    <property type="match status" value="1"/>
</dbReference>
<gene>
    <name evidence="1" type="ORF">SAMN05421881_100764</name>
</gene>
<dbReference type="RefSeq" id="WP_090412002.1">
    <property type="nucleotide sequence ID" value="NZ_FNOY01000007.1"/>
</dbReference>
<sequence>MHVLRQCLRMSILGVSLAGCATQPLVDPSIAVPRARIESNGFSVLPPPGENWFLGVGSLREIVYKKQLAESLDQPVLHSYLVGAARLDTAIKLKNPEDLLAFFDYNLRANRAHLKLISVNATLDQERSNRMGSDCLRYEFDLEEQANSNPAGMVYQLTVQGFQCRHPSSLQVVIDAYCSERYPQSHPSTGKLYAHECAAFLNQVQFSPLQAPGESREGDMLPRESSQWWKKRVPVDSGTYA</sequence>
<organism evidence="1 2">
    <name type="scientific">Nitrosomonas halophila</name>
    <dbReference type="NCBI Taxonomy" id="44576"/>
    <lineage>
        <taxon>Bacteria</taxon>
        <taxon>Pseudomonadati</taxon>
        <taxon>Pseudomonadota</taxon>
        <taxon>Betaproteobacteria</taxon>
        <taxon>Nitrosomonadales</taxon>
        <taxon>Nitrosomonadaceae</taxon>
        <taxon>Nitrosomonas</taxon>
    </lineage>
</organism>
<protein>
    <recommendedName>
        <fullName evidence="3">Lipoprotein</fullName>
    </recommendedName>
</protein>
<evidence type="ECO:0008006" key="3">
    <source>
        <dbReference type="Google" id="ProtNLM"/>
    </source>
</evidence>